<dbReference type="InterPro" id="IPR051857">
    <property type="entry name" value="Asn_synthetase_domain"/>
</dbReference>
<organism evidence="5 6">
    <name type="scientific">Plasmodium falciparum Tanzania</name>
    <name type="common">2000708</name>
    <dbReference type="NCBI Taxonomy" id="1036725"/>
    <lineage>
        <taxon>Eukaryota</taxon>
        <taxon>Sar</taxon>
        <taxon>Alveolata</taxon>
        <taxon>Apicomplexa</taxon>
        <taxon>Aconoidasida</taxon>
        <taxon>Haemosporida</taxon>
        <taxon>Plasmodiidae</taxon>
        <taxon>Plasmodium</taxon>
        <taxon>Plasmodium (Laverania)</taxon>
    </lineage>
</organism>
<feature type="region of interest" description="Disordered" evidence="4">
    <location>
        <begin position="375"/>
        <end position="409"/>
    </location>
</feature>
<dbReference type="eggNOG" id="KOG0573">
    <property type="taxonomic scope" value="Eukaryota"/>
</dbReference>
<keyword evidence="2" id="KW-0061">Asparagine biosynthesis</keyword>
<reference evidence="5 6" key="1">
    <citation type="submission" date="2013-02" db="EMBL/GenBank/DDBJ databases">
        <title>The Genome Annotation of Plasmodium falciparum Tanzania (2000708).</title>
        <authorList>
            <consortium name="The Broad Institute Genome Sequencing Platform"/>
            <consortium name="The Broad Institute Genome Sequencing Center for Infectious Disease"/>
            <person name="Neafsey D."/>
            <person name="Hoffman S."/>
            <person name="Volkman S."/>
            <person name="Rosenthal P."/>
            <person name="Walker B."/>
            <person name="Young S.K."/>
            <person name="Zeng Q."/>
            <person name="Gargeya S."/>
            <person name="Fitzgerald M."/>
            <person name="Haas B."/>
            <person name="Abouelleil A."/>
            <person name="Allen A.W."/>
            <person name="Alvarado L."/>
            <person name="Arachchi H.M."/>
            <person name="Berlin A.M."/>
            <person name="Chapman S.B."/>
            <person name="Gainer-Dewar J."/>
            <person name="Goldberg J."/>
            <person name="Griggs A."/>
            <person name="Gujja S."/>
            <person name="Hansen M."/>
            <person name="Howarth C."/>
            <person name="Imamovic A."/>
            <person name="Ireland A."/>
            <person name="Larimer J."/>
            <person name="McCowan C."/>
            <person name="Murphy C."/>
            <person name="Pearson M."/>
            <person name="Poon T.W."/>
            <person name="Priest M."/>
            <person name="Roberts A."/>
            <person name="Saif S."/>
            <person name="Shea T."/>
            <person name="Sisk P."/>
            <person name="Sykes S."/>
            <person name="Wortman J."/>
            <person name="Nusbaum C."/>
            <person name="Birren B."/>
        </authorList>
    </citation>
    <scope>NUCLEOTIDE SEQUENCE [LARGE SCALE GENOMIC DNA]</scope>
    <source>
        <strain evidence="6">Tanzania (2000708)</strain>
    </source>
</reference>
<evidence type="ECO:0008006" key="7">
    <source>
        <dbReference type="Google" id="ProtNLM"/>
    </source>
</evidence>
<dbReference type="PANTHER" id="PTHR45937:SF1">
    <property type="entry name" value="ASPARAGINE SYNTHETASE DOMAIN-CONTAINING PROTEIN 1"/>
    <property type="match status" value="1"/>
</dbReference>
<evidence type="ECO:0000256" key="4">
    <source>
        <dbReference type="SAM" id="MobiDB-lite"/>
    </source>
</evidence>
<dbReference type="EMBL" id="KI926505">
    <property type="protein sequence ID" value="ETW34838.1"/>
    <property type="molecule type" value="Genomic_DNA"/>
</dbReference>
<sequence length="1201" mass="145261">MDNFMVRIKANNEEVNDFIKHLFTETFCNKDFADNIKLDAQKTNEKQESEKKNRYIITEKYVDNYMIPYLIRNNESREEKRNENMNSYDEDNNNYYYNDSYNYDIFKYISCDINIRDKNSVSSEYRNNIEDDTYKNRIQFKLYASEIYFKNMIKEKYKIKYNKYNKKYIEYNIKDKSVLLIYGDWYMCDSFMKNEKSNITIKELYDYIEENIENINEIFNCLKGSFILFYIHYDITNINVYFFNDKFGMKSFIYFYEEKSIILTNMYGPFLNYNYNYRELNKNEFIFNDMSVKHEINLIPTYDTFVQHDNIKNNFLVDKKKNCDYNIINNKFNNIDNKEKHDDQCSKKTINEEIAINIMPHYIYKLILLKDNQKDKDKDKNKDKNKDTNTKTNANTKTKTNNNNHRQEDNIFNIHNHIMLKKINKQYCIYDNSYYQWKHPDVNKFNILNFQDILHYFEKTNIFKNFKKQQKIQFLHTINKIIQEKNITVCQNNYLYNTNKNNIPYTKLNNVFINLFIILLNHIIRQKIKQKKEKCIGIFFSGGIDSTLLTILTIKNFFHFYQDGYIELVNVVFNINAIDRYTCFVSYEKIIRMFPNYDIRLILVDVYPDDLIKYEKIIYSIISPNNKIMDFNISSALFFANLGRGFLCPRTFFESQEWRNIKEENIMNVLNVSNICTSNQHTSDNNIWEENSLEKKICVKGKRKKEITSSSNINILYKCRICKYVMNKKCVHKCCSVCCKKLRYICINENVYNINKEINSKGCDNADNDDDNNDDNNDENKNKNKKNIYLIVKKERILINFELFRQCIIHKDKLYDYKKIGYLFAEFKKELKKDKMNKKQEYKENKYHGEIIKNDKHPLCDEEDFIHQFASEKSEINEKHNLEKIKNLFSSKGKNKKEGKKNNKNKMFINNDNINDDSNEDGDERQKKEKTKSTYNDTHLNYFNKNIYYPNNNYDNEKEKSFYMCNHQLLIIGSGADELFGGYYRQNNFNKKLAKINKNYKMCEMIKDIRRIWIRNLYRDDRVITFSSFKKKYIFYPYLDMLMINFLFSLPFCIIETPMGYINTNEGNINKCHKNENLNNDDEEMEEPYNTFNTEYMNEHTLIYEEQFNYLNTHILNECNYIYERMKTEKINKWILRMSMYFLNFKDVMFFKKKAIQFGSKSKNVKRYMKESLGIYPKDSEQNSSALFNEKSGRDEYILLS</sequence>
<proteinExistence type="predicted"/>
<feature type="compositionally biased region" description="Basic residues" evidence="4">
    <location>
        <begin position="893"/>
        <end position="904"/>
    </location>
</feature>
<keyword evidence="3" id="KW-0315">Glutamine amidotransferase</keyword>
<dbReference type="SUPFAM" id="SSF52402">
    <property type="entry name" value="Adenine nucleotide alpha hydrolases-like"/>
    <property type="match status" value="2"/>
</dbReference>
<dbReference type="InterPro" id="IPR014729">
    <property type="entry name" value="Rossmann-like_a/b/a_fold"/>
</dbReference>
<dbReference type="PANTHER" id="PTHR45937">
    <property type="entry name" value="ASPARAGINE SYNTHETASE DOMAIN-CONTAINING PROTEIN 1"/>
    <property type="match status" value="1"/>
</dbReference>
<name>A0A024W2P1_PLAFA</name>
<evidence type="ECO:0000313" key="5">
    <source>
        <dbReference type="EMBL" id="ETW34838.1"/>
    </source>
</evidence>
<evidence type="ECO:0000256" key="2">
    <source>
        <dbReference type="ARBA" id="ARBA00022888"/>
    </source>
</evidence>
<feature type="compositionally biased region" description="Acidic residues" evidence="4">
    <location>
        <begin position="914"/>
        <end position="923"/>
    </location>
</feature>
<feature type="compositionally biased region" description="Basic and acidic residues" evidence="4">
    <location>
        <begin position="375"/>
        <end position="389"/>
    </location>
</feature>
<dbReference type="Proteomes" id="UP000030708">
    <property type="component" value="Unassembled WGS sequence"/>
</dbReference>
<evidence type="ECO:0000313" key="6">
    <source>
        <dbReference type="Proteomes" id="UP000030708"/>
    </source>
</evidence>
<dbReference type="AlphaFoldDB" id="A0A024W2P1"/>
<dbReference type="OrthoDB" id="10252281at2759"/>
<feature type="region of interest" description="Disordered" evidence="4">
    <location>
        <begin position="887"/>
        <end position="935"/>
    </location>
</feature>
<keyword evidence="1" id="KW-0028">Amino-acid biosynthesis</keyword>
<dbReference type="Gene3D" id="3.40.50.620">
    <property type="entry name" value="HUPs"/>
    <property type="match status" value="2"/>
</dbReference>
<evidence type="ECO:0000256" key="3">
    <source>
        <dbReference type="ARBA" id="ARBA00022962"/>
    </source>
</evidence>
<dbReference type="GO" id="GO:0006529">
    <property type="term" value="P:asparagine biosynthetic process"/>
    <property type="evidence" value="ECO:0007669"/>
    <property type="project" value="UniProtKB-KW"/>
</dbReference>
<accession>A0A024W2P1</accession>
<feature type="compositionally biased region" description="Low complexity" evidence="4">
    <location>
        <begin position="390"/>
        <end position="404"/>
    </location>
</feature>
<reference evidence="5 6" key="2">
    <citation type="submission" date="2013-02" db="EMBL/GenBank/DDBJ databases">
        <title>The Genome Sequence of Plasmodium falciparum Tanzania (2000708).</title>
        <authorList>
            <consortium name="The Broad Institute Genome Sequencing Platform"/>
            <consortium name="The Broad Institute Genome Sequencing Center for Infectious Disease"/>
            <person name="Neafsey D."/>
            <person name="Cheeseman I."/>
            <person name="Volkman S."/>
            <person name="Adams J."/>
            <person name="Walker B."/>
            <person name="Young S.K."/>
            <person name="Zeng Q."/>
            <person name="Gargeya S."/>
            <person name="Fitzgerald M."/>
            <person name="Haas B."/>
            <person name="Abouelleil A."/>
            <person name="Alvarado L."/>
            <person name="Arachchi H.M."/>
            <person name="Berlin A.M."/>
            <person name="Chapman S.B."/>
            <person name="Dewar J."/>
            <person name="Goldberg J."/>
            <person name="Griggs A."/>
            <person name="Gujja S."/>
            <person name="Hansen M."/>
            <person name="Howarth C."/>
            <person name="Imamovic A."/>
            <person name="Larimer J."/>
            <person name="McCowan C."/>
            <person name="Murphy C."/>
            <person name="Neiman D."/>
            <person name="Pearson M."/>
            <person name="Priest M."/>
            <person name="Roberts A."/>
            <person name="Saif S."/>
            <person name="Shea T."/>
            <person name="Sisk P."/>
            <person name="Sykes S."/>
            <person name="Wortman J."/>
            <person name="Nusbaum C."/>
            <person name="Birren B."/>
        </authorList>
    </citation>
    <scope>NUCLEOTIDE SEQUENCE [LARGE SCALE GENOMIC DNA]</scope>
    <source>
        <strain evidence="6">Tanzania (2000708)</strain>
    </source>
</reference>
<evidence type="ECO:0000256" key="1">
    <source>
        <dbReference type="ARBA" id="ARBA00022605"/>
    </source>
</evidence>
<protein>
    <recommendedName>
        <fullName evidence="7">Asparagine synthetase domain-containing protein</fullName>
    </recommendedName>
</protein>
<gene>
    <name evidence="5" type="ORF">PFTANZ_04447</name>
</gene>